<evidence type="ECO:0000313" key="2">
    <source>
        <dbReference type="Proteomes" id="UP000245119"/>
    </source>
</evidence>
<accession>A0A2T7NI06</accession>
<proteinExistence type="predicted"/>
<dbReference type="EMBL" id="PZQS01000012">
    <property type="protein sequence ID" value="PVD20804.1"/>
    <property type="molecule type" value="Genomic_DNA"/>
</dbReference>
<comment type="caution">
    <text evidence="1">The sequence shown here is derived from an EMBL/GenBank/DDBJ whole genome shotgun (WGS) entry which is preliminary data.</text>
</comment>
<sequence length="146" mass="16125">MGRTLHVTVLSTLPKEEGWELAVVRHVLVATEGGVDESLHPDSCCRVAAPRQRGAGARVTWQVQGPSPRITILMSYGCHSEVLSSTAAHACITRTTARAGPYQQHGPRLWQQRDHCLTGWMDGRWNQRLAVTSGDLIAVMIWKNDC</sequence>
<reference evidence="1 2" key="1">
    <citation type="submission" date="2018-04" db="EMBL/GenBank/DDBJ databases">
        <title>The genome of golden apple snail Pomacea canaliculata provides insight into stress tolerance and invasive adaptation.</title>
        <authorList>
            <person name="Liu C."/>
            <person name="Liu B."/>
            <person name="Ren Y."/>
            <person name="Zhang Y."/>
            <person name="Wang H."/>
            <person name="Li S."/>
            <person name="Jiang F."/>
            <person name="Yin L."/>
            <person name="Zhang G."/>
            <person name="Qian W."/>
            <person name="Fan W."/>
        </authorList>
    </citation>
    <scope>NUCLEOTIDE SEQUENCE [LARGE SCALE GENOMIC DNA]</scope>
    <source>
        <strain evidence="1">SZHN2017</strain>
        <tissue evidence="1">Muscle</tissue>
    </source>
</reference>
<protein>
    <submittedName>
        <fullName evidence="1">Uncharacterized protein</fullName>
    </submittedName>
</protein>
<organism evidence="1 2">
    <name type="scientific">Pomacea canaliculata</name>
    <name type="common">Golden apple snail</name>
    <dbReference type="NCBI Taxonomy" id="400727"/>
    <lineage>
        <taxon>Eukaryota</taxon>
        <taxon>Metazoa</taxon>
        <taxon>Spiralia</taxon>
        <taxon>Lophotrochozoa</taxon>
        <taxon>Mollusca</taxon>
        <taxon>Gastropoda</taxon>
        <taxon>Caenogastropoda</taxon>
        <taxon>Architaenioglossa</taxon>
        <taxon>Ampullarioidea</taxon>
        <taxon>Ampullariidae</taxon>
        <taxon>Pomacea</taxon>
    </lineage>
</organism>
<evidence type="ECO:0000313" key="1">
    <source>
        <dbReference type="EMBL" id="PVD20804.1"/>
    </source>
</evidence>
<dbReference type="Proteomes" id="UP000245119">
    <property type="component" value="Linkage Group LG12"/>
</dbReference>
<dbReference type="AlphaFoldDB" id="A0A2T7NI06"/>
<keyword evidence="2" id="KW-1185">Reference proteome</keyword>
<gene>
    <name evidence="1" type="ORF">C0Q70_18965</name>
</gene>
<name>A0A2T7NI06_POMCA</name>